<reference evidence="2" key="2">
    <citation type="journal article" date="2023" name="IMA Fungus">
        <title>Comparative genomic study of the Penicillium genus elucidates a diverse pangenome and 15 lateral gene transfer events.</title>
        <authorList>
            <person name="Petersen C."/>
            <person name="Sorensen T."/>
            <person name="Nielsen M.R."/>
            <person name="Sondergaard T.E."/>
            <person name="Sorensen J.L."/>
            <person name="Fitzpatrick D.A."/>
            <person name="Frisvad J.C."/>
            <person name="Nielsen K.L."/>
        </authorList>
    </citation>
    <scope>NUCLEOTIDE SEQUENCE</scope>
    <source>
        <strain evidence="2">IBT 16849</strain>
    </source>
</reference>
<feature type="non-terminal residue" evidence="2">
    <location>
        <position position="1"/>
    </location>
</feature>
<evidence type="ECO:0000256" key="1">
    <source>
        <dbReference type="SAM" id="Phobius"/>
    </source>
</evidence>
<protein>
    <submittedName>
        <fullName evidence="2">Uncharacterized protein</fullName>
    </submittedName>
</protein>
<feature type="transmembrane region" description="Helical" evidence="1">
    <location>
        <begin position="440"/>
        <end position="463"/>
    </location>
</feature>
<evidence type="ECO:0000313" key="2">
    <source>
        <dbReference type="EMBL" id="KAJ5205799.1"/>
    </source>
</evidence>
<keyword evidence="3" id="KW-1185">Reference proteome</keyword>
<evidence type="ECO:0000313" key="3">
    <source>
        <dbReference type="Proteomes" id="UP001150879"/>
    </source>
</evidence>
<organism evidence="2 3">
    <name type="scientific">Penicillium cf. griseofulvum</name>
    <dbReference type="NCBI Taxonomy" id="2972120"/>
    <lineage>
        <taxon>Eukaryota</taxon>
        <taxon>Fungi</taxon>
        <taxon>Dikarya</taxon>
        <taxon>Ascomycota</taxon>
        <taxon>Pezizomycotina</taxon>
        <taxon>Eurotiomycetes</taxon>
        <taxon>Eurotiomycetidae</taxon>
        <taxon>Eurotiales</taxon>
        <taxon>Aspergillaceae</taxon>
        <taxon>Penicillium</taxon>
    </lineage>
</organism>
<keyword evidence="1" id="KW-0472">Membrane</keyword>
<name>A0A9W9MQU5_9EURO</name>
<feature type="transmembrane region" description="Helical" evidence="1">
    <location>
        <begin position="475"/>
        <end position="497"/>
    </location>
</feature>
<dbReference type="Proteomes" id="UP001150879">
    <property type="component" value="Unassembled WGS sequence"/>
</dbReference>
<feature type="transmembrane region" description="Helical" evidence="1">
    <location>
        <begin position="370"/>
        <end position="392"/>
    </location>
</feature>
<proteinExistence type="predicted"/>
<dbReference type="EMBL" id="JAPQKP010000002">
    <property type="protein sequence ID" value="KAJ5205799.1"/>
    <property type="molecule type" value="Genomic_DNA"/>
</dbReference>
<keyword evidence="1" id="KW-1133">Transmembrane helix</keyword>
<accession>A0A9W9MQU5</accession>
<keyword evidence="1" id="KW-0812">Transmembrane</keyword>
<comment type="caution">
    <text evidence="2">The sequence shown here is derived from an EMBL/GenBank/DDBJ whole genome shotgun (WGS) entry which is preliminary data.</text>
</comment>
<reference evidence="2" key="1">
    <citation type="submission" date="2022-11" db="EMBL/GenBank/DDBJ databases">
        <authorList>
            <person name="Petersen C."/>
        </authorList>
    </citation>
    <scope>NUCLEOTIDE SEQUENCE</scope>
    <source>
        <strain evidence="2">IBT 16849</strain>
    </source>
</reference>
<dbReference type="AlphaFoldDB" id="A0A9W9MQU5"/>
<sequence length="501" mass="57561">MISDDESLKKNYRKIAGRSNFGLAEQTFLYKGTNADELIFEKYDTWSACYEQLRSSMEKNESALEICFITPDTTNLGRVFSFIHRVFLLGNERLQQAYSVPSQMVIRILQSQWKLSGATMSEITGSLCAKELSLPAWNPNLPSHRNKAPEHYVQVPLKFPFKWINAPYYTTDLTVYVFRPYGKHPQVKTLDVILTSTEYEQIRRAIVVANSHNTLVKLRRNFLPQLFQHDVPGLLYIMRLFRVVSAKITEELVTFLTKACDDINYMAYEGRLRPSASKMQYLRHLEDCHRVAKDCCRENRCTLQVVVDQVNLIEGHRDDDEMSLINELEMGMNDLDYLHDEVELSLQRIPDVCRDVREQLDFLQIRRTSILGILAGLYLPLAFVSSFLGMNINQYTKFESSWRNTTNIDPTNPENITITKSKIVDEGANQSWSLENFFEIAVPLMVGTILVPLVIGSIIRVFLQALGRGRIWWRLLFPFILVGSVTITSNSSSAQIANGLR</sequence>
<gene>
    <name evidence="2" type="ORF">N7472_002247</name>
</gene>